<dbReference type="AlphaFoldDB" id="A0AAN9VU20"/>
<dbReference type="PANTHER" id="PTHR12733">
    <property type="entry name" value="MITOCHONDRIAL ATP SYNTHASE B CHAIN"/>
    <property type="match status" value="1"/>
</dbReference>
<keyword evidence="6 9" id="KW-0406">Ion transport</keyword>
<evidence type="ECO:0000256" key="8">
    <source>
        <dbReference type="ARBA" id="ARBA00023136"/>
    </source>
</evidence>
<evidence type="ECO:0000256" key="7">
    <source>
        <dbReference type="ARBA" id="ARBA00023128"/>
    </source>
</evidence>
<evidence type="ECO:0000256" key="9">
    <source>
        <dbReference type="RuleBase" id="RU368017"/>
    </source>
</evidence>
<keyword evidence="3 9" id="KW-0138">CF(0)</keyword>
<dbReference type="FunFam" id="1.20.5.2210:FF:000003">
    <property type="entry name" value="ATP synthase subunit B"/>
    <property type="match status" value="1"/>
</dbReference>
<dbReference type="Gene3D" id="1.20.5.2210">
    <property type="match status" value="1"/>
</dbReference>
<dbReference type="Proteomes" id="UP001378592">
    <property type="component" value="Unassembled WGS sequence"/>
</dbReference>
<evidence type="ECO:0000313" key="10">
    <source>
        <dbReference type="EMBL" id="KAK7870263.1"/>
    </source>
</evidence>
<keyword evidence="11" id="KW-1185">Reference proteome</keyword>
<comment type="subunit">
    <text evidence="9">F-type ATPases have 2 components, CF(1) - the catalytic core - and CF(0) - the membrane proton channel. CF(1) and CF(0) have multiple subunits.</text>
</comment>
<evidence type="ECO:0000256" key="2">
    <source>
        <dbReference type="ARBA" id="ARBA00022448"/>
    </source>
</evidence>
<dbReference type="EMBL" id="JAZDUA010000061">
    <property type="protein sequence ID" value="KAK7870263.1"/>
    <property type="molecule type" value="Genomic_DNA"/>
</dbReference>
<keyword evidence="8 9" id="KW-0472">Membrane</keyword>
<dbReference type="Pfam" id="PF05405">
    <property type="entry name" value="Mt_ATP-synt_B"/>
    <property type="match status" value="1"/>
</dbReference>
<accession>A0AAN9VU20</accession>
<dbReference type="GO" id="GO:0005743">
    <property type="term" value="C:mitochondrial inner membrane"/>
    <property type="evidence" value="ECO:0007669"/>
    <property type="project" value="UniProtKB-SubCell"/>
</dbReference>
<name>A0AAN9VU20_9ORTH</name>
<dbReference type="SUPFAM" id="SSF161060">
    <property type="entry name" value="ATP synthase B chain-like"/>
    <property type="match status" value="1"/>
</dbReference>
<evidence type="ECO:0000313" key="11">
    <source>
        <dbReference type="Proteomes" id="UP001378592"/>
    </source>
</evidence>
<keyword evidence="7 9" id="KW-0496">Mitochondrion</keyword>
<protein>
    <recommendedName>
        <fullName evidence="9">ATP synthase subunit b</fullName>
    </recommendedName>
</protein>
<comment type="subcellular location">
    <subcellularLocation>
        <location evidence="9">Mitochondrion</location>
    </subcellularLocation>
    <subcellularLocation>
        <location evidence="9">Mitochondrion inner membrane</location>
    </subcellularLocation>
</comment>
<evidence type="ECO:0000256" key="3">
    <source>
        <dbReference type="ARBA" id="ARBA00022547"/>
    </source>
</evidence>
<gene>
    <name evidence="10" type="ORF">R5R35_000991</name>
</gene>
<dbReference type="GO" id="GO:0046933">
    <property type="term" value="F:proton-transporting ATP synthase activity, rotational mechanism"/>
    <property type="evidence" value="ECO:0007669"/>
    <property type="project" value="TreeGrafter"/>
</dbReference>
<keyword evidence="2 9" id="KW-0813">Transport</keyword>
<evidence type="ECO:0000256" key="4">
    <source>
        <dbReference type="ARBA" id="ARBA00022781"/>
    </source>
</evidence>
<dbReference type="PANTHER" id="PTHR12733:SF3">
    <property type="entry name" value="ATP SYNTHASE F(0) COMPLEX SUBUNIT B1, MITOCHONDRIAL"/>
    <property type="match status" value="1"/>
</dbReference>
<evidence type="ECO:0000256" key="1">
    <source>
        <dbReference type="ARBA" id="ARBA00007479"/>
    </source>
</evidence>
<evidence type="ECO:0000256" key="6">
    <source>
        <dbReference type="ARBA" id="ARBA00023065"/>
    </source>
</evidence>
<sequence length="256" mass="28891">MFSRVAFSSAVVQPCRQLLAVRCAATTSSSHAAAGSAVAESPERDLTNFPRPVRAELPGKVRMGFIPDEWFTFFYKKTGVTGPYTFGVGLMTYLFSKEIYVMEHEFFTGISLAIVVALLIKKVGPGIATFADKEIDKIESGFKESRESVVRVHEEAIASEKQEQWRAEGQTLLFQAKRENVAAQLEAAYRERLMTVYNEVKRRLDYQAERENIDRRIGQKHMVSWIVSNVLKSITPQQEKESLQKCITDLKSLAKA</sequence>
<keyword evidence="4 9" id="KW-0375">Hydrogen ion transport</keyword>
<comment type="function">
    <text evidence="9">Subunit b, of the mitochondrial membrane ATP synthase complex (F(1)F(0) ATP synthase or Complex V) that produces ATP from ADP in the presence of a proton gradient across the membrane which is generated by electron transport complexes of the respiratory chain. ATP synthase complex consist of a soluble F(1) head domain - the catalytic core - and a membrane F(1) domain - the membrane proton channel. These two domains are linked by a central stalk rotating inside the F(1) region and a stationary peripheral stalk. During catalysis, ATP synthesis in the catalytic domain of F(1) is coupled via a rotary mechanism of the central stalk subunits to proton translocation. In vivo, can only synthesize ATP although its ATP hydrolase activity can be activated artificially in vitro. Part of the complex F(0) domain. Part of the complex F(0) domain and the peripheric stalk, which acts as a stator to hold the catalytic alpha(3)beta(3) subcomplex and subunit a/ATP6 static relative to the rotary elements.</text>
</comment>
<reference evidence="10 11" key="1">
    <citation type="submission" date="2024-03" db="EMBL/GenBank/DDBJ databases">
        <title>The genome assembly and annotation of the cricket Gryllus longicercus Weissman &amp; Gray.</title>
        <authorList>
            <person name="Szrajer S."/>
            <person name="Gray D."/>
            <person name="Ylla G."/>
        </authorList>
    </citation>
    <scope>NUCLEOTIDE SEQUENCE [LARGE SCALE GENOMIC DNA]</scope>
    <source>
        <strain evidence="10">DAG 2021-001</strain>
        <tissue evidence="10">Whole body minus gut</tissue>
    </source>
</reference>
<organism evidence="10 11">
    <name type="scientific">Gryllus longicercus</name>
    <dbReference type="NCBI Taxonomy" id="2509291"/>
    <lineage>
        <taxon>Eukaryota</taxon>
        <taxon>Metazoa</taxon>
        <taxon>Ecdysozoa</taxon>
        <taxon>Arthropoda</taxon>
        <taxon>Hexapoda</taxon>
        <taxon>Insecta</taxon>
        <taxon>Pterygota</taxon>
        <taxon>Neoptera</taxon>
        <taxon>Polyneoptera</taxon>
        <taxon>Orthoptera</taxon>
        <taxon>Ensifera</taxon>
        <taxon>Gryllidea</taxon>
        <taxon>Grylloidea</taxon>
        <taxon>Gryllidae</taxon>
        <taxon>Gryllinae</taxon>
        <taxon>Gryllus</taxon>
    </lineage>
</organism>
<dbReference type="GO" id="GO:0045259">
    <property type="term" value="C:proton-transporting ATP synthase complex"/>
    <property type="evidence" value="ECO:0007669"/>
    <property type="project" value="UniProtKB-KW"/>
</dbReference>
<dbReference type="InterPro" id="IPR008688">
    <property type="entry name" value="ATP_synth_Bsub_B/MI25"/>
</dbReference>
<dbReference type="InterPro" id="IPR013837">
    <property type="entry name" value="ATP_synth_F0_suB"/>
</dbReference>
<keyword evidence="5 9" id="KW-0999">Mitochondrion inner membrane</keyword>
<comment type="caution">
    <text evidence="10">The sequence shown here is derived from an EMBL/GenBank/DDBJ whole genome shotgun (WGS) entry which is preliminary data.</text>
</comment>
<comment type="similarity">
    <text evidence="1 9">Belongs to the eukaryotic ATPase B chain family.</text>
</comment>
<evidence type="ECO:0000256" key="5">
    <source>
        <dbReference type="ARBA" id="ARBA00022792"/>
    </source>
</evidence>
<proteinExistence type="inferred from homology"/>